<feature type="region of interest" description="Disordered" evidence="2">
    <location>
        <begin position="184"/>
        <end position="220"/>
    </location>
</feature>
<comment type="function">
    <text evidence="1">Component of the FACT complex, a general chromatin factor that acts to reorganize nucleosomes. The FACT complex is involved in multiple processes that require DNA as a template such as mRNA elongation, DNA replication and DNA repair. During transcription elongation the FACT complex acts as a histone chaperone that both destabilizes and restores nucleosomal structure. It facilitates the passage of RNA polymerase II and transcription by promoting the dissociation of one histone H2A-H2B dimer from the nucleosome, then subsequently promotes the reestablishment of the nucleosome following the passage of RNA polymerase II.</text>
</comment>
<keyword evidence="1" id="KW-0227">DNA damage</keyword>
<evidence type="ECO:0000256" key="1">
    <source>
        <dbReference type="RuleBase" id="RU367052"/>
    </source>
</evidence>
<evidence type="ECO:0000256" key="2">
    <source>
        <dbReference type="SAM" id="MobiDB-lite"/>
    </source>
</evidence>
<dbReference type="PANTHER" id="PTHR13980:SF15">
    <property type="entry name" value="FACT COMPLEX SUBUNIT SPT16"/>
    <property type="match status" value="1"/>
</dbReference>
<dbReference type="InterPro" id="IPR036005">
    <property type="entry name" value="Creatinase/aminopeptidase-like"/>
</dbReference>
<evidence type="ECO:0000259" key="3">
    <source>
        <dbReference type="Pfam" id="PF00557"/>
    </source>
</evidence>
<dbReference type="InterPro" id="IPR040258">
    <property type="entry name" value="Spt16"/>
</dbReference>
<keyword evidence="1" id="KW-0235">DNA replication</keyword>
<keyword evidence="1" id="KW-0158">Chromosome</keyword>
<dbReference type="PANTHER" id="PTHR13980">
    <property type="entry name" value="CDC68 RELATED"/>
    <property type="match status" value="1"/>
</dbReference>
<dbReference type="EMBL" id="DF838680">
    <property type="protein sequence ID" value="GAT43171.1"/>
    <property type="molecule type" value="Genomic_DNA"/>
</dbReference>
<evidence type="ECO:0000313" key="5">
    <source>
        <dbReference type="Proteomes" id="UP000815677"/>
    </source>
</evidence>
<feature type="region of interest" description="Disordered" evidence="2">
    <location>
        <begin position="300"/>
        <end position="365"/>
    </location>
</feature>
<sequence>IDWPLVEFCYPPIIISRSSSSGYDLRLTAESTEDGISHKGVFLIAFGLRYKSYCTNLGRTFMVDPTPEQEAQYTLLLSVQEELLRKIKDGVSASAAYEAALSVVKEKKPALEKNFQKSIGFVTGIEFRDSSYILNAKSTRTLKENMVINLTLGLTDLVDNSGKKYALELADTIKVGHNALLDARGRRRGGKAAEEKAPTAPHKSPVKKTAGGKVLRNQPRLTQDEVHQGAAAKLAEHQRELHHELQARGLAKFSEEGGALEGKEGKTWKKFQSYKGEGGLPQEVERLRIYVDRKPFPSISIQSRAPTRRTKASSPSFASTSRYRDKWRARRTPASRIPTPPSFVRSSSGRPTVTVSTTSTSRSPS</sequence>
<feature type="domain" description="Peptidase M24" evidence="3">
    <location>
        <begin position="8"/>
        <end position="173"/>
    </location>
</feature>
<comment type="subunit">
    <text evidence="1">Component of the FACT complex.</text>
</comment>
<dbReference type="Pfam" id="PF00557">
    <property type="entry name" value="Peptidase_M24"/>
    <property type="match status" value="1"/>
</dbReference>
<name>A0ABQ0KWB4_MYCCL</name>
<proteinExistence type="inferred from homology"/>
<dbReference type="SUPFAM" id="SSF55920">
    <property type="entry name" value="Creatinase/aminopeptidase"/>
    <property type="match status" value="1"/>
</dbReference>
<feature type="compositionally biased region" description="Low complexity" evidence="2">
    <location>
        <begin position="344"/>
        <end position="365"/>
    </location>
</feature>
<keyword evidence="1" id="KW-0539">Nucleus</keyword>
<feature type="non-terminal residue" evidence="4">
    <location>
        <position position="1"/>
    </location>
</feature>
<reference evidence="4" key="1">
    <citation type="submission" date="2014-09" db="EMBL/GenBank/DDBJ databases">
        <title>Genome sequence of the luminous mushroom Mycena chlorophos for searching fungal bioluminescence genes.</title>
        <authorList>
            <person name="Tanaka Y."/>
            <person name="Kasuga D."/>
            <person name="Oba Y."/>
            <person name="Hase S."/>
            <person name="Sato K."/>
            <person name="Oba Y."/>
            <person name="Sakakibara Y."/>
        </authorList>
    </citation>
    <scope>NUCLEOTIDE SEQUENCE</scope>
</reference>
<keyword evidence="1" id="KW-0234">DNA repair</keyword>
<gene>
    <name evidence="4" type="ORF">MCHLO_00861</name>
</gene>
<comment type="subcellular location">
    <subcellularLocation>
        <location evidence="1">Nucleus</location>
    </subcellularLocation>
    <subcellularLocation>
        <location evidence="1">Chromosome</location>
    </subcellularLocation>
</comment>
<feature type="compositionally biased region" description="Polar residues" evidence="2">
    <location>
        <begin position="312"/>
        <end position="321"/>
    </location>
</feature>
<dbReference type="Proteomes" id="UP000815677">
    <property type="component" value="Unassembled WGS sequence"/>
</dbReference>
<accession>A0ABQ0KWB4</accession>
<protein>
    <recommendedName>
        <fullName evidence="1">FACT complex subunit</fullName>
    </recommendedName>
</protein>
<dbReference type="Gene3D" id="3.90.230.10">
    <property type="entry name" value="Creatinase/methionine aminopeptidase superfamily"/>
    <property type="match status" value="1"/>
</dbReference>
<organism evidence="4 5">
    <name type="scientific">Mycena chlorophos</name>
    <name type="common">Agaric fungus</name>
    <name type="synonym">Agaricus chlorophos</name>
    <dbReference type="NCBI Taxonomy" id="658473"/>
    <lineage>
        <taxon>Eukaryota</taxon>
        <taxon>Fungi</taxon>
        <taxon>Dikarya</taxon>
        <taxon>Basidiomycota</taxon>
        <taxon>Agaricomycotina</taxon>
        <taxon>Agaricomycetes</taxon>
        <taxon>Agaricomycetidae</taxon>
        <taxon>Agaricales</taxon>
        <taxon>Marasmiineae</taxon>
        <taxon>Mycenaceae</taxon>
        <taxon>Mycena</taxon>
    </lineage>
</organism>
<keyword evidence="1" id="KW-0804">Transcription</keyword>
<keyword evidence="1" id="KW-0805">Transcription regulation</keyword>
<evidence type="ECO:0000313" key="4">
    <source>
        <dbReference type="EMBL" id="GAT43171.1"/>
    </source>
</evidence>
<comment type="similarity">
    <text evidence="1">Belongs to the peptidase M24 family. SPT16 subfamily.</text>
</comment>
<keyword evidence="5" id="KW-1185">Reference proteome</keyword>
<dbReference type="InterPro" id="IPR000994">
    <property type="entry name" value="Pept_M24"/>
</dbReference>